<keyword evidence="1" id="KW-0472">Membrane</keyword>
<sequence>MEGTMRMKMQDAEKMRHRPFAVKRCRRLSFAVTLALFSAVLTPFCAEAGTVSDAAGDAQRAMVRAAAGEAPMMGASAVDVPKTEGAEAAASPDVTRVGVEAPALRQAEQQAAESAILVRRYTFSGENPVTDEELRALLKPHKLKYARLADLEEQAAEVTKYLRSKGYFVAFAYLAPQDFADGTVDFTIVPGRYDKVVVNNNSYLTENAIRREMGLSSGELVKKAPLNRGVWLTNDLSRVEARTQIKAGSRQGTSDIVIDVKNKGNRMWGYVGVDNGGYRYTGRYQYSAFFNYASPFREGDLFSVGGVVSNGGMWSGSASYSTPLAKQGERVGVSYARSHYTLGGAFSALDYTGTSETVSLWWQHNFQRSRDFNLYGTLRFDWKDLEDEAKGMAYKNPKGAKNWVIGINGDNLDHIWTGGRNTFALNYTYGDLSIDDEVQRRYDAATARTAGHFGKWNLNLTRLQHIDDRLSLYLSYSRQWANKNLDSSEKFSLGGPYGVRAYPVGEASGDDGWRWTSELRWNLPTREGDENIWQLIAFVDGGHVGLYHDGWSGYTGPQSRSLYGAGVGVNWSNQANWVAHLHYAWKIGREEATSDTDRSGRFWFQLYKFF</sequence>
<feature type="domain" description="Polypeptide-transport-associated ShlB-type" evidence="6">
    <location>
        <begin position="118"/>
        <end position="191"/>
    </location>
</feature>
<keyword evidence="2" id="KW-0812">Transmembrane</keyword>
<dbReference type="PANTHER" id="PTHR34597">
    <property type="entry name" value="SLR1661 PROTEIN"/>
    <property type="match status" value="1"/>
</dbReference>
<protein>
    <submittedName>
        <fullName evidence="7">POTRA domain protein, ShlB-type</fullName>
    </submittedName>
</protein>
<evidence type="ECO:0000259" key="6">
    <source>
        <dbReference type="Pfam" id="PF08479"/>
    </source>
</evidence>
<dbReference type="Gene3D" id="2.40.160.50">
    <property type="entry name" value="membrane protein fhac: a member of the omp85/tpsb transporter family"/>
    <property type="match status" value="1"/>
</dbReference>
<organism evidence="7 8">
    <name type="scientific">Selenomonas sputigena (strain ATCC 35185 / DSM 20758 / CCUG 44933 / VPI D19B-28)</name>
    <dbReference type="NCBI Taxonomy" id="546271"/>
    <lineage>
        <taxon>Bacteria</taxon>
        <taxon>Bacillati</taxon>
        <taxon>Bacillota</taxon>
        <taxon>Negativicutes</taxon>
        <taxon>Selenomonadales</taxon>
        <taxon>Selenomonadaceae</taxon>
        <taxon>Selenomonas</taxon>
    </lineage>
</organism>
<evidence type="ECO:0000256" key="4">
    <source>
        <dbReference type="SAM" id="SignalP"/>
    </source>
</evidence>
<dbReference type="InterPro" id="IPR005565">
    <property type="entry name" value="Hemolysn_activator_HlyB_C"/>
</dbReference>
<keyword evidence="1" id="KW-1134">Transmembrane beta strand</keyword>
<dbReference type="GO" id="GO:0046819">
    <property type="term" value="P:protein secretion by the type V secretion system"/>
    <property type="evidence" value="ECO:0007669"/>
    <property type="project" value="TreeGrafter"/>
</dbReference>
<dbReference type="STRING" id="546271.Selsp_0088"/>
<evidence type="ECO:0000313" key="8">
    <source>
        <dbReference type="Proteomes" id="UP000003505"/>
    </source>
</evidence>
<dbReference type="Gene3D" id="3.10.20.310">
    <property type="entry name" value="membrane protein fhac"/>
    <property type="match status" value="1"/>
</dbReference>
<dbReference type="PANTHER" id="PTHR34597:SF1">
    <property type="entry name" value="HEME_HEMOPEXIN TRANSPORTER PROTEIN HUXB"/>
    <property type="match status" value="1"/>
</dbReference>
<feature type="domain" description="Haemolysin activator HlyB C-terminal" evidence="5">
    <location>
        <begin position="252"/>
        <end position="570"/>
    </location>
</feature>
<gene>
    <name evidence="7" type="ORF">SELSPUOL_01420</name>
</gene>
<evidence type="ECO:0000256" key="2">
    <source>
        <dbReference type="ARBA" id="ARBA00022692"/>
    </source>
</evidence>
<feature type="chain" id="PRO_5002999578" evidence="4">
    <location>
        <begin position="49"/>
        <end position="610"/>
    </location>
</feature>
<evidence type="ECO:0000256" key="1">
    <source>
        <dbReference type="ARBA" id="ARBA00022452"/>
    </source>
</evidence>
<evidence type="ECO:0000313" key="7">
    <source>
        <dbReference type="EMBL" id="EEX77249.1"/>
    </source>
</evidence>
<reference evidence="7 8" key="1">
    <citation type="submission" date="2009-09" db="EMBL/GenBank/DDBJ databases">
        <authorList>
            <person name="Weinstock G."/>
            <person name="Sodergren E."/>
            <person name="Clifton S."/>
            <person name="Fulton L."/>
            <person name="Fulton B."/>
            <person name="Courtney L."/>
            <person name="Fronick C."/>
            <person name="Harrison M."/>
            <person name="Strong C."/>
            <person name="Farmer C."/>
            <person name="Delahaunty K."/>
            <person name="Markovic C."/>
            <person name="Hall O."/>
            <person name="Minx P."/>
            <person name="Tomlinson C."/>
            <person name="Mitreva M."/>
            <person name="Nelson J."/>
            <person name="Hou S."/>
            <person name="Wollam A."/>
            <person name="Pepin K.H."/>
            <person name="Johnson M."/>
            <person name="Bhonagiri V."/>
            <person name="Nash W.E."/>
            <person name="Warren W."/>
            <person name="Chinwalla A."/>
            <person name="Mardis E.R."/>
            <person name="Wilson R.K."/>
        </authorList>
    </citation>
    <scope>NUCLEOTIDE SEQUENCE [LARGE SCALE GENOMIC DNA]</scope>
    <source>
        <strain evidence="8">ATCC 35185 / DSM 20758 / VPI D19B-28</strain>
    </source>
</reference>
<dbReference type="InterPro" id="IPR051544">
    <property type="entry name" value="TPS_OM_transporter"/>
</dbReference>
<dbReference type="Pfam" id="PF08479">
    <property type="entry name" value="POTRA_2"/>
    <property type="match status" value="1"/>
</dbReference>
<keyword evidence="3" id="KW-0998">Cell outer membrane</keyword>
<dbReference type="Proteomes" id="UP000003505">
    <property type="component" value="Unassembled WGS sequence"/>
</dbReference>
<proteinExistence type="predicted"/>
<accession>C9LVC7</accession>
<dbReference type="InterPro" id="IPR013686">
    <property type="entry name" value="Polypept-transport_assoc_ShlB"/>
</dbReference>
<dbReference type="eggNOG" id="COG2831">
    <property type="taxonomic scope" value="Bacteria"/>
</dbReference>
<evidence type="ECO:0000256" key="3">
    <source>
        <dbReference type="ARBA" id="ARBA00023237"/>
    </source>
</evidence>
<comment type="caution">
    <text evidence="7">The sequence shown here is derived from an EMBL/GenBank/DDBJ whole genome shotgun (WGS) entry which is preliminary data.</text>
</comment>
<feature type="signal peptide" evidence="4">
    <location>
        <begin position="1"/>
        <end position="48"/>
    </location>
</feature>
<dbReference type="AlphaFoldDB" id="C9LVC7"/>
<dbReference type="GO" id="GO:0098046">
    <property type="term" value="C:type V protein secretion system complex"/>
    <property type="evidence" value="ECO:0007669"/>
    <property type="project" value="TreeGrafter"/>
</dbReference>
<dbReference type="EMBL" id="ACKP02000024">
    <property type="protein sequence ID" value="EEX77249.1"/>
    <property type="molecule type" value="Genomic_DNA"/>
</dbReference>
<dbReference type="Pfam" id="PF03865">
    <property type="entry name" value="ShlB"/>
    <property type="match status" value="1"/>
</dbReference>
<name>C9LVC7_SELS3</name>
<keyword evidence="4" id="KW-0732">Signal</keyword>
<evidence type="ECO:0000259" key="5">
    <source>
        <dbReference type="Pfam" id="PF03865"/>
    </source>
</evidence>
<dbReference type="GO" id="GO:0008320">
    <property type="term" value="F:protein transmembrane transporter activity"/>
    <property type="evidence" value="ECO:0007669"/>
    <property type="project" value="TreeGrafter"/>
</dbReference>